<dbReference type="InterPro" id="IPR000182">
    <property type="entry name" value="GNAT_dom"/>
</dbReference>
<dbReference type="GO" id="GO:0034069">
    <property type="term" value="F:aminoglycoside N-acetyltransferase activity"/>
    <property type="evidence" value="ECO:0007669"/>
    <property type="project" value="TreeGrafter"/>
</dbReference>
<dbReference type="PANTHER" id="PTHR37817">
    <property type="entry name" value="N-ACETYLTRANSFERASE EIS"/>
    <property type="match status" value="1"/>
</dbReference>
<evidence type="ECO:0000259" key="1">
    <source>
        <dbReference type="PROSITE" id="PS51186"/>
    </source>
</evidence>
<dbReference type="Proteomes" id="UP000654279">
    <property type="component" value="Unassembled WGS sequence"/>
</dbReference>
<dbReference type="RefSeq" id="WP_249285879.1">
    <property type="nucleotide sequence ID" value="NZ_JACRSO010000006.1"/>
</dbReference>
<sequence length="381" mass="42737">MDIRTLTMEDMGQAKALWDAAFGDSPAYRDWYFANRIQEGYSLGAFEGEQMASMLHMLPFELDWYGRPLAAACIAGVATWPCQRKKGLANALLKACFEQLKARGIPLAFLYPFRQSFYRPSGFATVSDMDKITFSAGSLSAIDAQGYKLLEHAQTPNLSGIREVYHEMTANYTGYALRDERAWRLRAQEWAADGGSLLWLEKNGACRGYALWARDGEKGVVEEWGARDLADFAALCRLLLERCGGTGSLEMLAPPETPVFECLPERKDVRVERIPYAMMRILDVPKVVMPAIAKETQDEVLLELDDGIIAENAGKWIISCKVSVAQRQYDARNCALKMTVGQLIQALTHYGRAAEQARWGVFPGEKLNFSADKPILLWDKY</sequence>
<dbReference type="AlphaFoldDB" id="A0A926D283"/>
<proteinExistence type="predicted"/>
<reference evidence="2" key="1">
    <citation type="submission" date="2020-08" db="EMBL/GenBank/DDBJ databases">
        <title>Genome public.</title>
        <authorList>
            <person name="Liu C."/>
            <person name="Sun Q."/>
        </authorList>
    </citation>
    <scope>NUCLEOTIDE SEQUENCE</scope>
    <source>
        <strain evidence="2">NSJ-44</strain>
    </source>
</reference>
<dbReference type="InterPro" id="IPR016181">
    <property type="entry name" value="Acyl_CoA_acyltransferase"/>
</dbReference>
<dbReference type="InterPro" id="IPR051554">
    <property type="entry name" value="Acetyltransferase_Eis"/>
</dbReference>
<keyword evidence="3" id="KW-1185">Reference proteome</keyword>
<gene>
    <name evidence="2" type="ORF">H8699_11920</name>
</gene>
<evidence type="ECO:0000313" key="3">
    <source>
        <dbReference type="Proteomes" id="UP000654279"/>
    </source>
</evidence>
<dbReference type="InterPro" id="IPR036527">
    <property type="entry name" value="SCP2_sterol-bd_dom_sf"/>
</dbReference>
<evidence type="ECO:0000313" key="2">
    <source>
        <dbReference type="EMBL" id="MBC8530139.1"/>
    </source>
</evidence>
<organism evidence="2 3">
    <name type="scientific">Luoshenia tenuis</name>
    <dbReference type="NCBI Taxonomy" id="2763654"/>
    <lineage>
        <taxon>Bacteria</taxon>
        <taxon>Bacillati</taxon>
        <taxon>Bacillota</taxon>
        <taxon>Clostridia</taxon>
        <taxon>Christensenellales</taxon>
        <taxon>Christensenellaceae</taxon>
        <taxon>Luoshenia</taxon>
    </lineage>
</organism>
<dbReference type="Gene3D" id="3.40.630.30">
    <property type="match status" value="2"/>
</dbReference>
<dbReference type="Gene3D" id="3.30.1050.10">
    <property type="entry name" value="SCP2 sterol-binding domain"/>
    <property type="match status" value="1"/>
</dbReference>
<dbReference type="PANTHER" id="PTHR37817:SF1">
    <property type="entry name" value="N-ACETYLTRANSFERASE EIS"/>
    <property type="match status" value="1"/>
</dbReference>
<protein>
    <submittedName>
        <fullName evidence="2">GNAT family N-acetyltransferase</fullName>
    </submittedName>
</protein>
<accession>A0A926D283</accession>
<dbReference type="GO" id="GO:0030649">
    <property type="term" value="P:aminoglycoside antibiotic catabolic process"/>
    <property type="evidence" value="ECO:0007669"/>
    <property type="project" value="TreeGrafter"/>
</dbReference>
<dbReference type="EMBL" id="JACRSO010000006">
    <property type="protein sequence ID" value="MBC8530139.1"/>
    <property type="molecule type" value="Genomic_DNA"/>
</dbReference>
<comment type="caution">
    <text evidence="2">The sequence shown here is derived from an EMBL/GenBank/DDBJ whole genome shotgun (WGS) entry which is preliminary data.</text>
</comment>
<feature type="domain" description="N-acetyltransferase" evidence="1">
    <location>
        <begin position="1"/>
        <end position="171"/>
    </location>
</feature>
<dbReference type="SUPFAM" id="SSF55729">
    <property type="entry name" value="Acyl-CoA N-acyltransferases (Nat)"/>
    <property type="match status" value="1"/>
</dbReference>
<dbReference type="InterPro" id="IPR025559">
    <property type="entry name" value="Eis_dom"/>
</dbReference>
<dbReference type="InterPro" id="IPR041380">
    <property type="entry name" value="Acetyltransf_17"/>
</dbReference>
<dbReference type="Pfam" id="PF13530">
    <property type="entry name" value="SCP2_2"/>
    <property type="match status" value="1"/>
</dbReference>
<name>A0A926D283_9FIRM</name>
<dbReference type="PROSITE" id="PS51186">
    <property type="entry name" value="GNAT"/>
    <property type="match status" value="1"/>
</dbReference>
<dbReference type="Pfam" id="PF17668">
    <property type="entry name" value="Acetyltransf_17"/>
    <property type="match status" value="1"/>
</dbReference>
<dbReference type="Pfam" id="PF13527">
    <property type="entry name" value="Acetyltransf_9"/>
    <property type="match status" value="1"/>
</dbReference>